<dbReference type="EMBL" id="CP151407">
    <property type="protein sequence ID" value="WZJ23352.1"/>
    <property type="molecule type" value="Genomic_DNA"/>
</dbReference>
<protein>
    <submittedName>
        <fullName evidence="1">Uncharacterized protein</fullName>
    </submittedName>
</protein>
<evidence type="ECO:0000313" key="1">
    <source>
        <dbReference type="EMBL" id="WZJ23352.1"/>
    </source>
</evidence>
<keyword evidence="1" id="KW-0614">Plasmid</keyword>
<geneLocation type="plasmid" evidence="1 2">
    <name>unnamed1</name>
</geneLocation>
<accession>A0ABZ2XLV0</accession>
<keyword evidence="2" id="KW-1185">Reference proteome</keyword>
<dbReference type="RefSeq" id="WP_341744691.1">
    <property type="nucleotide sequence ID" value="NZ_CP151407.1"/>
</dbReference>
<evidence type="ECO:0000313" key="2">
    <source>
        <dbReference type="Proteomes" id="UP001479520"/>
    </source>
</evidence>
<proteinExistence type="predicted"/>
<organism evidence="1 2">
    <name type="scientific">Azonexus hydrophilus</name>
    <dbReference type="NCBI Taxonomy" id="418702"/>
    <lineage>
        <taxon>Bacteria</taxon>
        <taxon>Pseudomonadati</taxon>
        <taxon>Pseudomonadota</taxon>
        <taxon>Betaproteobacteria</taxon>
        <taxon>Rhodocyclales</taxon>
        <taxon>Azonexaceae</taxon>
        <taxon>Azonexus</taxon>
    </lineage>
</organism>
<dbReference type="Proteomes" id="UP001479520">
    <property type="component" value="Plasmid unnamed1"/>
</dbReference>
<sequence>MASVNASALNVLTKEQAEEARRIIDEIGFVSNDLAGVHIELATRLDRVRVELKKLFSEINDDRYPVVQ</sequence>
<name>A0ABZ2XLV0_9RHOO</name>
<gene>
    <name evidence="1" type="ORF">AADV58_18255</name>
</gene>
<reference evidence="1 2" key="1">
    <citation type="submission" date="2024-04" db="EMBL/GenBank/DDBJ databases">
        <title>Dissimilatory iodate-reducing microorganisms contribute to the enrichment of iodine in groundwater.</title>
        <authorList>
            <person name="Jiang Z."/>
        </authorList>
    </citation>
    <scope>NUCLEOTIDE SEQUENCE [LARGE SCALE GENOMIC DNA]</scope>
    <source>
        <strain evidence="1 2">NCP973</strain>
        <plasmid evidence="1 2">unnamed1</plasmid>
    </source>
</reference>